<gene>
    <name evidence="2" type="primary">SETMAR</name>
    <name evidence="2" type="ORF">EVAR_46898_1</name>
</gene>
<dbReference type="OrthoDB" id="10017160at2759"/>
<dbReference type="Gene3D" id="3.30.420.10">
    <property type="entry name" value="Ribonuclease H-like superfamily/Ribonuclease H"/>
    <property type="match status" value="1"/>
</dbReference>
<keyword evidence="2" id="KW-0489">Methyltransferase</keyword>
<organism evidence="2 3">
    <name type="scientific">Eumeta variegata</name>
    <name type="common">Bagworm moth</name>
    <name type="synonym">Eumeta japonica</name>
    <dbReference type="NCBI Taxonomy" id="151549"/>
    <lineage>
        <taxon>Eukaryota</taxon>
        <taxon>Metazoa</taxon>
        <taxon>Ecdysozoa</taxon>
        <taxon>Arthropoda</taxon>
        <taxon>Hexapoda</taxon>
        <taxon>Insecta</taxon>
        <taxon>Pterygota</taxon>
        <taxon>Neoptera</taxon>
        <taxon>Endopterygota</taxon>
        <taxon>Lepidoptera</taxon>
        <taxon>Glossata</taxon>
        <taxon>Ditrysia</taxon>
        <taxon>Tineoidea</taxon>
        <taxon>Psychidae</taxon>
        <taxon>Oiketicinae</taxon>
        <taxon>Eumeta</taxon>
    </lineage>
</organism>
<dbReference type="GO" id="GO:0008168">
    <property type="term" value="F:methyltransferase activity"/>
    <property type="evidence" value="ECO:0007669"/>
    <property type="project" value="UniProtKB-KW"/>
</dbReference>
<reference evidence="2 3" key="1">
    <citation type="journal article" date="2019" name="Commun. Biol.">
        <title>The bagworm genome reveals a unique fibroin gene that provides high tensile strength.</title>
        <authorList>
            <person name="Kono N."/>
            <person name="Nakamura H."/>
            <person name="Ohtoshi R."/>
            <person name="Tomita M."/>
            <person name="Numata K."/>
            <person name="Arakawa K."/>
        </authorList>
    </citation>
    <scope>NUCLEOTIDE SEQUENCE [LARGE SCALE GENOMIC DNA]</scope>
</reference>
<evidence type="ECO:0000313" key="2">
    <source>
        <dbReference type="EMBL" id="GBP73758.1"/>
    </source>
</evidence>
<dbReference type="PANTHER" id="PTHR46060:SF1">
    <property type="entry name" value="MARINER MOS1 TRANSPOSASE-LIKE PROTEIN"/>
    <property type="match status" value="1"/>
</dbReference>
<accession>A0A4C1YCM3</accession>
<sequence length="147" mass="16124">MSQSSAVVRHPRPSGRTGATESVIGNNNLQGRIKISIGLGSVSQVDSGLEPRAEARSLQARKQTLVTHNASTASTRVDAPRATITRDQRQDARIILHHDNASCHTLSETTQFLEGQKIELMDHPPYGPDLASNDFYLFPRVKNKLRG</sequence>
<dbReference type="GO" id="GO:0003676">
    <property type="term" value="F:nucleic acid binding"/>
    <property type="evidence" value="ECO:0007669"/>
    <property type="project" value="InterPro"/>
</dbReference>
<dbReference type="STRING" id="151549.A0A4C1YCM3"/>
<dbReference type="AlphaFoldDB" id="A0A4C1YCM3"/>
<keyword evidence="3" id="KW-1185">Reference proteome</keyword>
<name>A0A4C1YCM3_EUMVA</name>
<dbReference type="Proteomes" id="UP000299102">
    <property type="component" value="Unassembled WGS sequence"/>
</dbReference>
<keyword evidence="2" id="KW-0808">Transferase</keyword>
<evidence type="ECO:0000256" key="1">
    <source>
        <dbReference type="SAM" id="MobiDB-lite"/>
    </source>
</evidence>
<feature type="region of interest" description="Disordered" evidence="1">
    <location>
        <begin position="1"/>
        <end position="25"/>
    </location>
</feature>
<dbReference type="GO" id="GO:0032259">
    <property type="term" value="P:methylation"/>
    <property type="evidence" value="ECO:0007669"/>
    <property type="project" value="UniProtKB-KW"/>
</dbReference>
<dbReference type="InterPro" id="IPR036397">
    <property type="entry name" value="RNaseH_sf"/>
</dbReference>
<dbReference type="InterPro" id="IPR052709">
    <property type="entry name" value="Transposase-MT_Hybrid"/>
</dbReference>
<comment type="caution">
    <text evidence="2">The sequence shown here is derived from an EMBL/GenBank/DDBJ whole genome shotgun (WGS) entry which is preliminary data.</text>
</comment>
<dbReference type="EMBL" id="BGZK01001185">
    <property type="protein sequence ID" value="GBP73758.1"/>
    <property type="molecule type" value="Genomic_DNA"/>
</dbReference>
<proteinExistence type="predicted"/>
<protein>
    <submittedName>
        <fullName evidence="2">Histone-lysine N-methyltransferase SETMAR</fullName>
    </submittedName>
</protein>
<dbReference type="PANTHER" id="PTHR46060">
    <property type="entry name" value="MARINER MOS1 TRANSPOSASE-LIKE PROTEIN"/>
    <property type="match status" value="1"/>
</dbReference>
<evidence type="ECO:0000313" key="3">
    <source>
        <dbReference type="Proteomes" id="UP000299102"/>
    </source>
</evidence>